<feature type="region of interest" description="Disordered" evidence="1">
    <location>
        <begin position="75"/>
        <end position="147"/>
    </location>
</feature>
<proteinExistence type="predicted"/>
<dbReference type="Proteomes" id="UP000218811">
    <property type="component" value="Unassembled WGS sequence"/>
</dbReference>
<sequence length="147" mass="15765">MDPGSPVVASQHDGRLACMPGLDDGPAKTDGHPLTRKDHRKTRQKEQDRLVCEAGAAFTPCNPDAVSARTAATLNNPADGAIPVPSVARPMTASPDFSERDPTRVCQVGRRSRAKTSSQPHSPVCINNAVRMEEGHPSKVDRKQSAY</sequence>
<reference evidence="2 3" key="1">
    <citation type="journal article" date="2012" name="Science">
        <title>The Paleozoic origin of enzymatic lignin decomposition reconstructed from 31 fungal genomes.</title>
        <authorList>
            <person name="Floudas D."/>
            <person name="Binder M."/>
            <person name="Riley R."/>
            <person name="Barry K."/>
            <person name="Blanchette R.A."/>
            <person name="Henrissat B."/>
            <person name="Martinez A.T."/>
            <person name="Otillar R."/>
            <person name="Spatafora J.W."/>
            <person name="Yadav J.S."/>
            <person name="Aerts A."/>
            <person name="Benoit I."/>
            <person name="Boyd A."/>
            <person name="Carlson A."/>
            <person name="Copeland A."/>
            <person name="Coutinho P.M."/>
            <person name="de Vries R.P."/>
            <person name="Ferreira P."/>
            <person name="Findley K."/>
            <person name="Foster B."/>
            <person name="Gaskell J."/>
            <person name="Glotzer D."/>
            <person name="Gorecki P."/>
            <person name="Heitman J."/>
            <person name="Hesse C."/>
            <person name="Hori C."/>
            <person name="Igarashi K."/>
            <person name="Jurgens J.A."/>
            <person name="Kallen N."/>
            <person name="Kersten P."/>
            <person name="Kohler A."/>
            <person name="Kuees U."/>
            <person name="Kumar T.K.A."/>
            <person name="Kuo A."/>
            <person name="LaButti K."/>
            <person name="Larrondo L.F."/>
            <person name="Lindquist E."/>
            <person name="Ling A."/>
            <person name="Lombard V."/>
            <person name="Lucas S."/>
            <person name="Lundell T."/>
            <person name="Martin R."/>
            <person name="McLaughlin D.J."/>
            <person name="Morgenstern I."/>
            <person name="Morin E."/>
            <person name="Murat C."/>
            <person name="Nagy L.G."/>
            <person name="Nolan M."/>
            <person name="Ohm R.A."/>
            <person name="Patyshakuliyeva A."/>
            <person name="Rokas A."/>
            <person name="Ruiz-Duenas F.J."/>
            <person name="Sabat G."/>
            <person name="Salamov A."/>
            <person name="Samejima M."/>
            <person name="Schmutz J."/>
            <person name="Slot J.C."/>
            <person name="St John F."/>
            <person name="Stenlid J."/>
            <person name="Sun H."/>
            <person name="Sun S."/>
            <person name="Syed K."/>
            <person name="Tsang A."/>
            <person name="Wiebenga A."/>
            <person name="Young D."/>
            <person name="Pisabarro A."/>
            <person name="Eastwood D.C."/>
            <person name="Martin F."/>
            <person name="Cullen D."/>
            <person name="Grigoriev I.V."/>
            <person name="Hibbett D.S."/>
        </authorList>
    </citation>
    <scope>NUCLEOTIDE SEQUENCE [LARGE SCALE GENOMIC DNA]</scope>
    <source>
        <strain evidence="2 3">MD-104</strain>
    </source>
</reference>
<dbReference type="AlphaFoldDB" id="A0A2H3JYW5"/>
<protein>
    <submittedName>
        <fullName evidence="2">Uncharacterized protein</fullName>
    </submittedName>
</protein>
<gene>
    <name evidence="2" type="ORF">WOLCODRAFT_151969</name>
</gene>
<dbReference type="EMBL" id="KB468124">
    <property type="protein sequence ID" value="PCH41934.1"/>
    <property type="molecule type" value="Genomic_DNA"/>
</dbReference>
<evidence type="ECO:0000313" key="2">
    <source>
        <dbReference type="EMBL" id="PCH41934.1"/>
    </source>
</evidence>
<organism evidence="2 3">
    <name type="scientific">Wolfiporia cocos (strain MD-104)</name>
    <name type="common">Brown rot fungus</name>
    <dbReference type="NCBI Taxonomy" id="742152"/>
    <lineage>
        <taxon>Eukaryota</taxon>
        <taxon>Fungi</taxon>
        <taxon>Dikarya</taxon>
        <taxon>Basidiomycota</taxon>
        <taxon>Agaricomycotina</taxon>
        <taxon>Agaricomycetes</taxon>
        <taxon>Polyporales</taxon>
        <taxon>Phaeolaceae</taxon>
        <taxon>Wolfiporia</taxon>
    </lineage>
</organism>
<feature type="compositionally biased region" description="Basic and acidic residues" evidence="1">
    <location>
        <begin position="131"/>
        <end position="147"/>
    </location>
</feature>
<keyword evidence="3" id="KW-1185">Reference proteome</keyword>
<accession>A0A2H3JYW5</accession>
<feature type="compositionally biased region" description="Basic and acidic residues" evidence="1">
    <location>
        <begin position="25"/>
        <end position="36"/>
    </location>
</feature>
<evidence type="ECO:0000256" key="1">
    <source>
        <dbReference type="SAM" id="MobiDB-lite"/>
    </source>
</evidence>
<feature type="region of interest" description="Disordered" evidence="1">
    <location>
        <begin position="1"/>
        <end position="47"/>
    </location>
</feature>
<name>A0A2H3JYW5_WOLCO</name>
<evidence type="ECO:0000313" key="3">
    <source>
        <dbReference type="Proteomes" id="UP000218811"/>
    </source>
</evidence>